<feature type="region of interest" description="Disordered" evidence="1">
    <location>
        <begin position="1"/>
        <end position="27"/>
    </location>
</feature>
<dbReference type="Pfam" id="PF07811">
    <property type="entry name" value="TadE"/>
    <property type="match status" value="1"/>
</dbReference>
<dbReference type="RefSeq" id="WP_141632871.1">
    <property type="nucleotide sequence ID" value="NZ_VIGB01000003.1"/>
</dbReference>
<comment type="caution">
    <text evidence="4">The sequence shown here is derived from an EMBL/GenBank/DDBJ whole genome shotgun (WGS) entry which is preliminary data.</text>
</comment>
<protein>
    <submittedName>
        <fullName evidence="4">Pilus assembly protein</fullName>
    </submittedName>
</protein>
<keyword evidence="2" id="KW-1133">Transmembrane helix</keyword>
<accession>A0A540VZJ5</accession>
<dbReference type="OrthoDB" id="3872091at2"/>
<evidence type="ECO:0000313" key="5">
    <source>
        <dbReference type="Proteomes" id="UP000319103"/>
    </source>
</evidence>
<feature type="compositionally biased region" description="Pro residues" evidence="1">
    <location>
        <begin position="1"/>
        <end position="10"/>
    </location>
</feature>
<name>A0A540VZJ5_9ACTN</name>
<evidence type="ECO:0000256" key="2">
    <source>
        <dbReference type="SAM" id="Phobius"/>
    </source>
</evidence>
<evidence type="ECO:0000313" key="4">
    <source>
        <dbReference type="EMBL" id="TQF02170.1"/>
    </source>
</evidence>
<sequence>MTALPSGPPPHGERGGARPPRAGRGSAKLLQGERGSLAIEAALVVPVVLGLLCLILVAGRAEQTAGTLQEAARTGARAGSLAPAGHEQSAATDAVNQLLTQSGVHCDGLQVAATVEQLAADPLPQDVRVDVSCKVPVNDLSPIWVPGALELQGTFRSVIDQYRST</sequence>
<feature type="domain" description="TadE-like" evidence="3">
    <location>
        <begin position="35"/>
        <end position="77"/>
    </location>
</feature>
<keyword evidence="5" id="KW-1185">Reference proteome</keyword>
<gene>
    <name evidence="4" type="ORF">E6W39_07650</name>
</gene>
<evidence type="ECO:0000259" key="3">
    <source>
        <dbReference type="Pfam" id="PF07811"/>
    </source>
</evidence>
<evidence type="ECO:0000256" key="1">
    <source>
        <dbReference type="SAM" id="MobiDB-lite"/>
    </source>
</evidence>
<keyword evidence="2" id="KW-0812">Transmembrane</keyword>
<reference evidence="4 5" key="1">
    <citation type="submission" date="2019-06" db="EMBL/GenBank/DDBJ databases">
        <title>Description of Kitasatospora acidophila sp. nov. isolated from pine grove soil, and reclassification of Streptomyces novaecaesareae to Kitasatospora novaeceasareae comb. nov.</title>
        <authorList>
            <person name="Kim M.J."/>
        </authorList>
    </citation>
    <scope>NUCLEOTIDE SEQUENCE [LARGE SCALE GENOMIC DNA]</scope>
    <source>
        <strain evidence="4 5">MMS16-CNU292</strain>
    </source>
</reference>
<dbReference type="AlphaFoldDB" id="A0A540VZJ5"/>
<keyword evidence="2" id="KW-0472">Membrane</keyword>
<organism evidence="4 5">
    <name type="scientific">Kitasatospora acidiphila</name>
    <dbReference type="NCBI Taxonomy" id="2567942"/>
    <lineage>
        <taxon>Bacteria</taxon>
        <taxon>Bacillati</taxon>
        <taxon>Actinomycetota</taxon>
        <taxon>Actinomycetes</taxon>
        <taxon>Kitasatosporales</taxon>
        <taxon>Streptomycetaceae</taxon>
        <taxon>Kitasatospora</taxon>
    </lineage>
</organism>
<proteinExistence type="predicted"/>
<dbReference type="Proteomes" id="UP000319103">
    <property type="component" value="Unassembled WGS sequence"/>
</dbReference>
<feature type="transmembrane region" description="Helical" evidence="2">
    <location>
        <begin position="37"/>
        <end position="58"/>
    </location>
</feature>
<dbReference type="EMBL" id="VIGB01000003">
    <property type="protein sequence ID" value="TQF02170.1"/>
    <property type="molecule type" value="Genomic_DNA"/>
</dbReference>
<dbReference type="InterPro" id="IPR012495">
    <property type="entry name" value="TadE-like_dom"/>
</dbReference>